<gene>
    <name evidence="8" type="ORF">C4532_18305</name>
</gene>
<keyword evidence="4" id="KW-0677">Repeat</keyword>
<sequence>MRKGMLIDTTICVGCQACEEACREKNSLPECNQSDLSACKFTKVFERGEYYVRKMCMHCLEPACASVCPVGALRKLEEGPVVYDEDKCIGCRYCMQACPFQIPTYEWSKALPRVRKCWFCYDRVLVGEQPACAAECPTGATLFGNREDLLAEARRRIVESPDQYQKHIFGEREVGGTSMLYLAAVPFEQIGFKSGLIEKPLPLLTWAVLSKLPDFVLVGGTLLGGVAWIINRRMTLEEERIQQAKLGGNRDAKSRNTLSRLLGRLGKD</sequence>
<evidence type="ECO:0000313" key="9">
    <source>
        <dbReference type="Proteomes" id="UP000285961"/>
    </source>
</evidence>
<dbReference type="PANTHER" id="PTHR43545:SF4">
    <property type="entry name" value="IRON-SULFUR PROTEIN"/>
    <property type="match status" value="1"/>
</dbReference>
<dbReference type="Proteomes" id="UP000285961">
    <property type="component" value="Unassembled WGS sequence"/>
</dbReference>
<dbReference type="EMBL" id="QZKI01000131">
    <property type="protein sequence ID" value="RJP65049.1"/>
    <property type="molecule type" value="Genomic_DNA"/>
</dbReference>
<evidence type="ECO:0000256" key="1">
    <source>
        <dbReference type="ARBA" id="ARBA00004196"/>
    </source>
</evidence>
<dbReference type="PANTHER" id="PTHR43545">
    <property type="entry name" value="FORMATE DEHYDROGENASE, NITRATE-INDUCIBLE, IRON-SULFUR SUBUNIT"/>
    <property type="match status" value="1"/>
</dbReference>
<keyword evidence="5" id="KW-0408">Iron</keyword>
<evidence type="ECO:0000256" key="6">
    <source>
        <dbReference type="ARBA" id="ARBA00023014"/>
    </source>
</evidence>
<accession>A0A419EPQ4</accession>
<evidence type="ECO:0000256" key="3">
    <source>
        <dbReference type="ARBA" id="ARBA00022723"/>
    </source>
</evidence>
<protein>
    <submittedName>
        <fullName evidence="8">4Fe-4S dicluster domain-containing protein</fullName>
    </submittedName>
</protein>
<comment type="subcellular location">
    <subcellularLocation>
        <location evidence="1">Cell envelope</location>
    </subcellularLocation>
</comment>
<evidence type="ECO:0000313" key="8">
    <source>
        <dbReference type="EMBL" id="RJP65049.1"/>
    </source>
</evidence>
<dbReference type="Pfam" id="PF13247">
    <property type="entry name" value="Fer4_11"/>
    <property type="match status" value="1"/>
</dbReference>
<keyword evidence="3" id="KW-0479">Metal-binding</keyword>
<reference evidence="8 9" key="1">
    <citation type="journal article" date="2017" name="ISME J.">
        <title>Energy and carbon metabolisms in a deep terrestrial subsurface fluid microbial community.</title>
        <authorList>
            <person name="Momper L."/>
            <person name="Jungbluth S.P."/>
            <person name="Lee M.D."/>
            <person name="Amend J.P."/>
        </authorList>
    </citation>
    <scope>NUCLEOTIDE SEQUENCE [LARGE SCALE GENOMIC DNA]</scope>
    <source>
        <strain evidence="8">SURF_17</strain>
    </source>
</reference>
<dbReference type="InterPro" id="IPR017900">
    <property type="entry name" value="4Fe4S_Fe_S_CS"/>
</dbReference>
<evidence type="ECO:0000259" key="7">
    <source>
        <dbReference type="PROSITE" id="PS51379"/>
    </source>
</evidence>
<dbReference type="InterPro" id="IPR051555">
    <property type="entry name" value="FDH_Electron_Transfer_Unit"/>
</dbReference>
<dbReference type="GO" id="GO:0051539">
    <property type="term" value="F:4 iron, 4 sulfur cluster binding"/>
    <property type="evidence" value="ECO:0007669"/>
    <property type="project" value="UniProtKB-KW"/>
</dbReference>
<comment type="caution">
    <text evidence="8">The sequence shown here is derived from an EMBL/GenBank/DDBJ whole genome shotgun (WGS) entry which is preliminary data.</text>
</comment>
<proteinExistence type="predicted"/>
<keyword evidence="6" id="KW-0411">Iron-sulfur</keyword>
<keyword evidence="2" id="KW-0004">4Fe-4S</keyword>
<dbReference type="GO" id="GO:0030313">
    <property type="term" value="C:cell envelope"/>
    <property type="evidence" value="ECO:0007669"/>
    <property type="project" value="UniProtKB-SubCell"/>
</dbReference>
<dbReference type="GO" id="GO:0046872">
    <property type="term" value="F:metal ion binding"/>
    <property type="evidence" value="ECO:0007669"/>
    <property type="project" value="UniProtKB-KW"/>
</dbReference>
<feature type="domain" description="4Fe-4S ferredoxin-type" evidence="7">
    <location>
        <begin position="3"/>
        <end position="33"/>
    </location>
</feature>
<feature type="domain" description="4Fe-4S ferredoxin-type" evidence="7">
    <location>
        <begin position="48"/>
        <end position="78"/>
    </location>
</feature>
<dbReference type="InterPro" id="IPR017896">
    <property type="entry name" value="4Fe4S_Fe-S-bd"/>
</dbReference>
<dbReference type="Gene3D" id="3.30.70.20">
    <property type="match status" value="2"/>
</dbReference>
<dbReference type="SUPFAM" id="SSF54862">
    <property type="entry name" value="4Fe-4S ferredoxins"/>
    <property type="match status" value="1"/>
</dbReference>
<evidence type="ECO:0000256" key="2">
    <source>
        <dbReference type="ARBA" id="ARBA00022485"/>
    </source>
</evidence>
<dbReference type="PROSITE" id="PS51379">
    <property type="entry name" value="4FE4S_FER_2"/>
    <property type="match status" value="3"/>
</dbReference>
<dbReference type="AlphaFoldDB" id="A0A419EPQ4"/>
<organism evidence="8 9">
    <name type="scientific">Candidatus Abyssobacteria bacterium SURF_17</name>
    <dbReference type="NCBI Taxonomy" id="2093361"/>
    <lineage>
        <taxon>Bacteria</taxon>
        <taxon>Pseudomonadati</taxon>
        <taxon>Candidatus Hydrogenedentota</taxon>
        <taxon>Candidatus Abyssobacteria</taxon>
    </lineage>
</organism>
<dbReference type="PROSITE" id="PS00198">
    <property type="entry name" value="4FE4S_FER_1"/>
    <property type="match status" value="1"/>
</dbReference>
<dbReference type="CDD" id="cd10561">
    <property type="entry name" value="HybA_like"/>
    <property type="match status" value="1"/>
</dbReference>
<evidence type="ECO:0000256" key="4">
    <source>
        <dbReference type="ARBA" id="ARBA00022737"/>
    </source>
</evidence>
<feature type="domain" description="4Fe-4S ferredoxin-type" evidence="7">
    <location>
        <begin position="79"/>
        <end position="108"/>
    </location>
</feature>
<evidence type="ECO:0000256" key="5">
    <source>
        <dbReference type="ARBA" id="ARBA00023004"/>
    </source>
</evidence>
<name>A0A419EPQ4_9BACT</name>